<keyword evidence="3" id="KW-1185">Reference proteome</keyword>
<feature type="region of interest" description="Disordered" evidence="1">
    <location>
        <begin position="174"/>
        <end position="196"/>
    </location>
</feature>
<gene>
    <name evidence="2" type="ORF">M5K25_006155</name>
</gene>
<evidence type="ECO:0000313" key="3">
    <source>
        <dbReference type="Proteomes" id="UP001552299"/>
    </source>
</evidence>
<sequence>MCSATAPSDHNAMALVLPLTDRAFSVFLVNSFRQVAATPKITVRKKRSASSHDKKRFVSSTAEERWCLRLCCYQFDIVTTAGQGRLDRPAQQAMEGEKPGTKSREILAPLVEPNKAYHISFSSAGKFTLEQPTKYNGLINHHDVLLKLSLEVGVKTSQVELELGLTQAQLASQIPSSNSSLNSSRAQKASSSLAHATENELARSSGAFRGPPLPALSASVVSLLPPTLPPSLALPQYAFPHAYAFANAEEPPDKWPSKHTRLSTRLVIGTITSSACKYVWLGRLQAHKNKLQASGIYEAVYAFLFDFGSIPHSWREVSKTHICCIFHLTRIRIKTKEDPII</sequence>
<feature type="compositionally biased region" description="Polar residues" evidence="1">
    <location>
        <begin position="185"/>
        <end position="194"/>
    </location>
</feature>
<accession>A0ABD0VAP6</accession>
<evidence type="ECO:0000256" key="1">
    <source>
        <dbReference type="SAM" id="MobiDB-lite"/>
    </source>
</evidence>
<comment type="caution">
    <text evidence="2">The sequence shown here is derived from an EMBL/GenBank/DDBJ whole genome shotgun (WGS) entry which is preliminary data.</text>
</comment>
<evidence type="ECO:0000313" key="2">
    <source>
        <dbReference type="EMBL" id="KAL0922187.1"/>
    </source>
</evidence>
<dbReference type="AlphaFoldDB" id="A0ABD0VAP6"/>
<proteinExistence type="predicted"/>
<dbReference type="EMBL" id="JANQDX010000006">
    <property type="protein sequence ID" value="KAL0922187.1"/>
    <property type="molecule type" value="Genomic_DNA"/>
</dbReference>
<name>A0ABD0VAP6_DENTH</name>
<protein>
    <submittedName>
        <fullName evidence="2">Uncharacterized protein</fullName>
    </submittedName>
</protein>
<reference evidence="2 3" key="1">
    <citation type="journal article" date="2024" name="Plant Biotechnol. J.">
        <title>Dendrobium thyrsiflorum genome and its molecular insights into genes involved in important horticultural traits.</title>
        <authorList>
            <person name="Chen B."/>
            <person name="Wang J.Y."/>
            <person name="Zheng P.J."/>
            <person name="Li K.L."/>
            <person name="Liang Y.M."/>
            <person name="Chen X.F."/>
            <person name="Zhang C."/>
            <person name="Zhao X."/>
            <person name="He X."/>
            <person name="Zhang G.Q."/>
            <person name="Liu Z.J."/>
            <person name="Xu Q."/>
        </authorList>
    </citation>
    <scope>NUCLEOTIDE SEQUENCE [LARGE SCALE GENOMIC DNA]</scope>
    <source>
        <strain evidence="2">GZMU011</strain>
    </source>
</reference>
<organism evidence="2 3">
    <name type="scientific">Dendrobium thyrsiflorum</name>
    <name type="common">Pinecone-like raceme dendrobium</name>
    <name type="synonym">Orchid</name>
    <dbReference type="NCBI Taxonomy" id="117978"/>
    <lineage>
        <taxon>Eukaryota</taxon>
        <taxon>Viridiplantae</taxon>
        <taxon>Streptophyta</taxon>
        <taxon>Embryophyta</taxon>
        <taxon>Tracheophyta</taxon>
        <taxon>Spermatophyta</taxon>
        <taxon>Magnoliopsida</taxon>
        <taxon>Liliopsida</taxon>
        <taxon>Asparagales</taxon>
        <taxon>Orchidaceae</taxon>
        <taxon>Epidendroideae</taxon>
        <taxon>Malaxideae</taxon>
        <taxon>Dendrobiinae</taxon>
        <taxon>Dendrobium</taxon>
    </lineage>
</organism>
<dbReference type="Proteomes" id="UP001552299">
    <property type="component" value="Unassembled WGS sequence"/>
</dbReference>